<dbReference type="PANTHER" id="PTHR48081:SF6">
    <property type="entry name" value="PEPTIDASE S9 PROLYL OLIGOPEPTIDASE CATALYTIC DOMAIN-CONTAINING PROTEIN"/>
    <property type="match status" value="1"/>
</dbReference>
<name>A0ABU1MUT3_9CAUL</name>
<dbReference type="InterPro" id="IPR050300">
    <property type="entry name" value="GDXG_lipolytic_enzyme"/>
</dbReference>
<protein>
    <submittedName>
        <fullName evidence="3">Acetyl esterase/lipase</fullName>
    </submittedName>
</protein>
<dbReference type="Proteomes" id="UP001262754">
    <property type="component" value="Unassembled WGS sequence"/>
</dbReference>
<reference evidence="3 4" key="1">
    <citation type="submission" date="2023-07" db="EMBL/GenBank/DDBJ databases">
        <title>Sorghum-associated microbial communities from plants grown in Nebraska, USA.</title>
        <authorList>
            <person name="Schachtman D."/>
        </authorList>
    </citation>
    <scope>NUCLEOTIDE SEQUENCE [LARGE SCALE GENOMIC DNA]</scope>
    <source>
        <strain evidence="3 4">DS2154</strain>
    </source>
</reference>
<dbReference type="EMBL" id="JAVDRL010000002">
    <property type="protein sequence ID" value="MDR6529955.1"/>
    <property type="molecule type" value="Genomic_DNA"/>
</dbReference>
<proteinExistence type="predicted"/>
<sequence>MTQTPFGETFRFNVWDDEAGDGLGFTLADPAASRLDLEVAAVERPQVLAFAPEVPNGGAMLVLAGGGYTQLMLGKEGVEVALWLNSLGYHAFVLVHRFPDAAGGPQAPVDDAGEAMRLIRVRAPGLGVDTGRVGVLGLSSGGHLAACLAAAYPDAWTAPASAAPAQSARPDALVVAYGPISTNAAGRAVVADKPPLEPAQKQALYEALQPDAALMADPPPAFIVYAASDPVVPVENGLRLQRAYLDRGGHAELHVFAEAPHGFALRTPDLPVGAWPTLCARWLEAVGV</sequence>
<organism evidence="3 4">
    <name type="scientific">Caulobacter rhizosphaerae</name>
    <dbReference type="NCBI Taxonomy" id="2010972"/>
    <lineage>
        <taxon>Bacteria</taxon>
        <taxon>Pseudomonadati</taxon>
        <taxon>Pseudomonadota</taxon>
        <taxon>Alphaproteobacteria</taxon>
        <taxon>Caulobacterales</taxon>
        <taxon>Caulobacteraceae</taxon>
        <taxon>Caulobacter</taxon>
    </lineage>
</organism>
<evidence type="ECO:0000313" key="3">
    <source>
        <dbReference type="EMBL" id="MDR6529955.1"/>
    </source>
</evidence>
<keyword evidence="1" id="KW-0378">Hydrolase</keyword>
<dbReference type="Pfam" id="PF20434">
    <property type="entry name" value="BD-FAE"/>
    <property type="match status" value="1"/>
</dbReference>
<comment type="caution">
    <text evidence="3">The sequence shown here is derived from an EMBL/GenBank/DDBJ whole genome shotgun (WGS) entry which is preliminary data.</text>
</comment>
<dbReference type="InterPro" id="IPR029058">
    <property type="entry name" value="AB_hydrolase_fold"/>
</dbReference>
<evidence type="ECO:0000313" key="4">
    <source>
        <dbReference type="Proteomes" id="UP001262754"/>
    </source>
</evidence>
<dbReference type="PANTHER" id="PTHR48081">
    <property type="entry name" value="AB HYDROLASE SUPERFAMILY PROTEIN C4A8.06C"/>
    <property type="match status" value="1"/>
</dbReference>
<evidence type="ECO:0000259" key="2">
    <source>
        <dbReference type="Pfam" id="PF20434"/>
    </source>
</evidence>
<dbReference type="RefSeq" id="WP_163229113.1">
    <property type="nucleotide sequence ID" value="NZ_BMLD01000007.1"/>
</dbReference>
<dbReference type="InterPro" id="IPR049492">
    <property type="entry name" value="BD-FAE-like_dom"/>
</dbReference>
<keyword evidence="4" id="KW-1185">Reference proteome</keyword>
<evidence type="ECO:0000256" key="1">
    <source>
        <dbReference type="ARBA" id="ARBA00022801"/>
    </source>
</evidence>
<feature type="domain" description="BD-FAE-like" evidence="2">
    <location>
        <begin position="83"/>
        <end position="242"/>
    </location>
</feature>
<dbReference type="Gene3D" id="3.40.50.1820">
    <property type="entry name" value="alpha/beta hydrolase"/>
    <property type="match status" value="1"/>
</dbReference>
<accession>A0ABU1MUT3</accession>
<gene>
    <name evidence="3" type="ORF">J2800_000679</name>
</gene>
<dbReference type="SUPFAM" id="SSF53474">
    <property type="entry name" value="alpha/beta-Hydrolases"/>
    <property type="match status" value="1"/>
</dbReference>